<evidence type="ECO:0000313" key="9">
    <source>
        <dbReference type="Proteomes" id="UP000319148"/>
    </source>
</evidence>
<comment type="caution">
    <text evidence="7">Lacks conserved residue(s) required for the propagation of feature annotation.</text>
</comment>
<keyword evidence="5 7" id="KW-1133">Transmembrane helix</keyword>
<dbReference type="OrthoDB" id="9759185at2"/>
<dbReference type="InterPro" id="IPR001712">
    <property type="entry name" value="T3SS_FHIPEP"/>
</dbReference>
<evidence type="ECO:0000256" key="3">
    <source>
        <dbReference type="ARBA" id="ARBA00022475"/>
    </source>
</evidence>
<gene>
    <name evidence="7 8" type="primary">flhA</name>
    <name evidence="8" type="ORF">FIV46_07395</name>
</gene>
<sequence length="699" mass="76394">MSETSTDTTQTGFLSQLSQRSDILMALVVVAILVVLFLPMPPWLLDMSLTLSITFSVMILMTALFIERPLDFNSFPTVLLIATMLRLALNVASTRLILSEGHTGPSAAGHVIEAFGSFVMGGNFVIGIIVFTVLLIVNFMVITKGSGRIAEVAARFSLDAMPGKQMAIDADLSSGLINEDQARARRKELEDESTFFGSMDGAAKYVRGDAIAGLLITFINIIAGMIIGVAQKGMGFGDAANTYTLLTVGDGLVSQIPALIVSTAAGLLVTKSGVTGKTDKALFSQFSTYPRAIGVTSFLLFLLSLLPGIPFLPFAVVSGILGLTSWSLTRLQEERAEEEQLMIAEQKEAEKAQPVEEPITTALAIDPVRLELGYGLLPLINDDSGIRLTDQIKALRRQLASEMGFVMPSVRILDNMQLPANTYVLRLKESEVGRGDIRPNMLMVMDPRGEQVALPGEETREPAFGLPAVWVEKSMKEEASFRGYTVVDAATVITTHITEVIKDNMSELLSYAEVQKLMDDLPKEHQKLVADLIPNLITQSGVQRILQNLLNERISIRDLPTILEGIAEACGYTQNVVMITEHVRTRLARQISHDNADADNVIPLINLSPQWEQAFMDALIGGGEEKQLAMAPSQLQEFIGLVRMTFEDQAHAGELPVLLTSPMTRPYVRSIIERFRPATVVMSQNEVHPKVKIRTLGQI</sequence>
<dbReference type="AlphaFoldDB" id="A0A501PQF4"/>
<dbReference type="Proteomes" id="UP000319148">
    <property type="component" value="Unassembled WGS sequence"/>
</dbReference>
<dbReference type="Pfam" id="PF00771">
    <property type="entry name" value="FHIPEP"/>
    <property type="match status" value="1"/>
</dbReference>
<evidence type="ECO:0000256" key="2">
    <source>
        <dbReference type="ARBA" id="ARBA00008835"/>
    </source>
</evidence>
<dbReference type="PROSITE" id="PS00994">
    <property type="entry name" value="FHIPEP"/>
    <property type="match status" value="1"/>
</dbReference>
<feature type="transmembrane region" description="Helical" evidence="7">
    <location>
        <begin position="210"/>
        <end position="231"/>
    </location>
</feature>
<keyword evidence="7" id="KW-0813">Transport</keyword>
<dbReference type="Gene3D" id="1.10.8.540">
    <property type="entry name" value="FHIPEP family, domain 3"/>
    <property type="match status" value="1"/>
</dbReference>
<proteinExistence type="inferred from homology"/>
<feature type="transmembrane region" description="Helical" evidence="7">
    <location>
        <begin position="118"/>
        <end position="141"/>
    </location>
</feature>
<keyword evidence="8" id="KW-0966">Cell projection</keyword>
<dbReference type="InterPro" id="IPR042193">
    <property type="entry name" value="FHIPEP_3"/>
</dbReference>
<feature type="transmembrane region" description="Helical" evidence="7">
    <location>
        <begin position="78"/>
        <end position="98"/>
    </location>
</feature>
<reference evidence="9" key="1">
    <citation type="submission" date="2019-06" db="EMBL/GenBank/DDBJ databases">
        <title>The complete genome of Emcibacter congregatus ZYLT.</title>
        <authorList>
            <person name="Zhao Z."/>
        </authorList>
    </citation>
    <scope>NUCLEOTIDE SEQUENCE [LARGE SCALE GENOMIC DNA]</scope>
    <source>
        <strain evidence="9">MCCC 1A06723</strain>
    </source>
</reference>
<comment type="similarity">
    <text evidence="2 7">Belongs to the FHIPEP (flagella/HR/invasion proteins export pore) family.</text>
</comment>
<dbReference type="Gene3D" id="3.40.30.60">
    <property type="entry name" value="FHIPEP family, domain 1"/>
    <property type="match status" value="1"/>
</dbReference>
<name>A0A501PQF4_9PROT</name>
<dbReference type="Gene3D" id="3.40.50.12790">
    <property type="entry name" value="FHIPEP family, domain 4"/>
    <property type="match status" value="1"/>
</dbReference>
<feature type="transmembrane region" description="Helical" evidence="7">
    <location>
        <begin position="251"/>
        <end position="270"/>
    </location>
</feature>
<evidence type="ECO:0000256" key="1">
    <source>
        <dbReference type="ARBA" id="ARBA00004651"/>
    </source>
</evidence>
<evidence type="ECO:0000256" key="5">
    <source>
        <dbReference type="ARBA" id="ARBA00022989"/>
    </source>
</evidence>
<accession>A0A501PQF4</accession>
<dbReference type="PANTHER" id="PTHR30161:SF1">
    <property type="entry name" value="FLAGELLAR BIOSYNTHESIS PROTEIN FLHA-RELATED"/>
    <property type="match status" value="1"/>
</dbReference>
<comment type="subcellular location">
    <subcellularLocation>
        <location evidence="1 7">Cell membrane</location>
        <topology evidence="1 7">Multi-pass membrane protein</topology>
    </subcellularLocation>
</comment>
<dbReference type="RefSeq" id="WP_139939964.1">
    <property type="nucleotide sequence ID" value="NZ_JBHSYP010000003.1"/>
</dbReference>
<dbReference type="InterPro" id="IPR042194">
    <property type="entry name" value="FHIPEP_1"/>
</dbReference>
<dbReference type="NCBIfam" id="TIGR01398">
    <property type="entry name" value="FlhA"/>
    <property type="match status" value="1"/>
</dbReference>
<organism evidence="8 9">
    <name type="scientific">Emcibacter nanhaiensis</name>
    <dbReference type="NCBI Taxonomy" id="1505037"/>
    <lineage>
        <taxon>Bacteria</taxon>
        <taxon>Pseudomonadati</taxon>
        <taxon>Pseudomonadota</taxon>
        <taxon>Alphaproteobacteria</taxon>
        <taxon>Emcibacterales</taxon>
        <taxon>Emcibacteraceae</taxon>
        <taxon>Emcibacter</taxon>
    </lineage>
</organism>
<evidence type="ECO:0000256" key="4">
    <source>
        <dbReference type="ARBA" id="ARBA00022692"/>
    </source>
</evidence>
<comment type="function">
    <text evidence="7">Required for formation of the rod structure of the flagellar apparatus. Together with FliI and FliH, may constitute the export apparatus of flagellin.</text>
</comment>
<feature type="transmembrane region" description="Helical" evidence="7">
    <location>
        <begin position="23"/>
        <end position="41"/>
    </location>
</feature>
<keyword evidence="7" id="KW-1005">Bacterial flagellum biogenesis</keyword>
<comment type="caution">
    <text evidence="8">The sequence shown here is derived from an EMBL/GenBank/DDBJ whole genome shotgun (WGS) entry which is preliminary data.</text>
</comment>
<keyword evidence="7" id="KW-1006">Bacterial flagellum protein export</keyword>
<keyword evidence="3 7" id="KW-1003">Cell membrane</keyword>
<keyword evidence="8" id="KW-0282">Flagellum</keyword>
<dbReference type="InterPro" id="IPR006301">
    <property type="entry name" value="FlhA"/>
</dbReference>
<keyword evidence="6 7" id="KW-0472">Membrane</keyword>
<keyword evidence="4 7" id="KW-0812">Transmembrane</keyword>
<dbReference type="InterPro" id="IPR025505">
    <property type="entry name" value="FHIPEP_CS"/>
</dbReference>
<evidence type="ECO:0000256" key="7">
    <source>
        <dbReference type="RuleBase" id="RU364093"/>
    </source>
</evidence>
<dbReference type="PANTHER" id="PTHR30161">
    <property type="entry name" value="FLAGELLAR EXPORT PROTEIN, MEMBRANE FLHA SUBUNIT-RELATED"/>
    <property type="match status" value="1"/>
</dbReference>
<keyword evidence="9" id="KW-1185">Reference proteome</keyword>
<keyword evidence="8" id="KW-0969">Cilium</keyword>
<dbReference type="GO" id="GO:0044780">
    <property type="term" value="P:bacterial-type flagellum assembly"/>
    <property type="evidence" value="ECO:0007669"/>
    <property type="project" value="InterPro"/>
</dbReference>
<dbReference type="PRINTS" id="PR00949">
    <property type="entry name" value="TYPE3IMAPROT"/>
</dbReference>
<dbReference type="InterPro" id="IPR042196">
    <property type="entry name" value="FHIPEP_4"/>
</dbReference>
<dbReference type="PIRSF" id="PIRSF005419">
    <property type="entry name" value="FlhA"/>
    <property type="match status" value="1"/>
</dbReference>
<dbReference type="GO" id="GO:0009306">
    <property type="term" value="P:protein secretion"/>
    <property type="evidence" value="ECO:0007669"/>
    <property type="project" value="InterPro"/>
</dbReference>
<dbReference type="GO" id="GO:0005886">
    <property type="term" value="C:plasma membrane"/>
    <property type="evidence" value="ECO:0007669"/>
    <property type="project" value="UniProtKB-SubCell"/>
</dbReference>
<dbReference type="EMBL" id="VFIY01000005">
    <property type="protein sequence ID" value="TPD62016.1"/>
    <property type="molecule type" value="Genomic_DNA"/>
</dbReference>
<evidence type="ECO:0000256" key="6">
    <source>
        <dbReference type="ARBA" id="ARBA00023136"/>
    </source>
</evidence>
<feature type="transmembrane region" description="Helical" evidence="7">
    <location>
        <begin position="47"/>
        <end position="66"/>
    </location>
</feature>
<evidence type="ECO:0000313" key="8">
    <source>
        <dbReference type="EMBL" id="TPD62016.1"/>
    </source>
</evidence>
<protein>
    <recommendedName>
        <fullName evidence="7">Flagellar biosynthesis protein FlhA</fullName>
    </recommendedName>
</protein>
<keyword evidence="7" id="KW-0653">Protein transport</keyword>